<dbReference type="InterPro" id="IPR005846">
    <property type="entry name" value="A-D-PHexomutase_a/b/a-III"/>
</dbReference>
<dbReference type="InterPro" id="IPR016055">
    <property type="entry name" value="A-D-PHexomutase_a/b/a-I/II/III"/>
</dbReference>
<evidence type="ECO:0000256" key="5">
    <source>
        <dbReference type="ARBA" id="ARBA00022842"/>
    </source>
</evidence>
<evidence type="ECO:0000256" key="3">
    <source>
        <dbReference type="ARBA" id="ARBA00022553"/>
    </source>
</evidence>
<dbReference type="InterPro" id="IPR005843">
    <property type="entry name" value="A-D-PHexomutase_C"/>
</dbReference>
<feature type="domain" description="Alpha-D-phosphohexomutase alpha/beta/alpha" evidence="10">
    <location>
        <begin position="199"/>
        <end position="307"/>
    </location>
</feature>
<evidence type="ECO:0000259" key="9">
    <source>
        <dbReference type="Pfam" id="PF02878"/>
    </source>
</evidence>
<gene>
    <name evidence="12" type="ORF">ACFOMG_05550</name>
</gene>
<dbReference type="EMBL" id="JBHRYB010000005">
    <property type="protein sequence ID" value="MFC3679576.1"/>
    <property type="molecule type" value="Genomic_DNA"/>
</dbReference>
<evidence type="ECO:0000256" key="4">
    <source>
        <dbReference type="ARBA" id="ARBA00022723"/>
    </source>
</evidence>
<dbReference type="Pfam" id="PF02878">
    <property type="entry name" value="PGM_PMM_I"/>
    <property type="match status" value="1"/>
</dbReference>
<dbReference type="InterPro" id="IPR005845">
    <property type="entry name" value="A-D-PHexomutase_a/b/a-II"/>
</dbReference>
<evidence type="ECO:0000259" key="8">
    <source>
        <dbReference type="Pfam" id="PF00408"/>
    </source>
</evidence>
<accession>A0ABV7VSR4</accession>
<evidence type="ECO:0000259" key="10">
    <source>
        <dbReference type="Pfam" id="PF02879"/>
    </source>
</evidence>
<evidence type="ECO:0000256" key="1">
    <source>
        <dbReference type="ARBA" id="ARBA00001946"/>
    </source>
</evidence>
<feature type="domain" description="Alpha-D-phosphohexomutase alpha/beta/alpha" evidence="9">
    <location>
        <begin position="25"/>
        <end position="171"/>
    </location>
</feature>
<proteinExistence type="inferred from homology"/>
<dbReference type="Pfam" id="PF02880">
    <property type="entry name" value="PGM_PMM_III"/>
    <property type="match status" value="1"/>
</dbReference>
<dbReference type="SUPFAM" id="SSF53738">
    <property type="entry name" value="Phosphoglucomutase, first 3 domains"/>
    <property type="match status" value="3"/>
</dbReference>
<feature type="domain" description="Alpha-D-phosphohexomutase alpha/beta/alpha" evidence="11">
    <location>
        <begin position="310"/>
        <end position="430"/>
    </location>
</feature>
<dbReference type="SUPFAM" id="SSF55957">
    <property type="entry name" value="Phosphoglucomutase, C-terminal domain"/>
    <property type="match status" value="1"/>
</dbReference>
<feature type="domain" description="Alpha-D-phosphohexomutase C-terminal" evidence="8">
    <location>
        <begin position="474"/>
        <end position="521"/>
    </location>
</feature>
<dbReference type="InterPro" id="IPR016066">
    <property type="entry name" value="A-D-PHexomutase_CS"/>
</dbReference>
<dbReference type="RefSeq" id="WP_376865298.1">
    <property type="nucleotide sequence ID" value="NZ_JBHRYB010000005.1"/>
</dbReference>
<dbReference type="InterPro" id="IPR005844">
    <property type="entry name" value="A-D-PHexomutase_a/b/a-I"/>
</dbReference>
<comment type="cofactor">
    <cofactor evidence="1">
        <name>Mg(2+)</name>
        <dbReference type="ChEBI" id="CHEBI:18420"/>
    </cofactor>
</comment>
<keyword evidence="5 7" id="KW-0460">Magnesium</keyword>
<dbReference type="GO" id="GO:0004614">
    <property type="term" value="F:phosphoglucomutase activity"/>
    <property type="evidence" value="ECO:0007669"/>
    <property type="project" value="UniProtKB-EC"/>
</dbReference>
<reference evidence="13" key="1">
    <citation type="journal article" date="2019" name="Int. J. Syst. Evol. Microbiol.">
        <title>The Global Catalogue of Microorganisms (GCM) 10K type strain sequencing project: providing services to taxonomists for standard genome sequencing and annotation.</title>
        <authorList>
            <consortium name="The Broad Institute Genomics Platform"/>
            <consortium name="The Broad Institute Genome Sequencing Center for Infectious Disease"/>
            <person name="Wu L."/>
            <person name="Ma J."/>
        </authorList>
    </citation>
    <scope>NUCLEOTIDE SEQUENCE [LARGE SCALE GENOMIC DNA]</scope>
    <source>
        <strain evidence="13">KCTC 42424</strain>
    </source>
</reference>
<dbReference type="PANTHER" id="PTHR45745">
    <property type="entry name" value="PHOSPHOMANNOMUTASE 45A"/>
    <property type="match status" value="1"/>
</dbReference>
<evidence type="ECO:0000256" key="7">
    <source>
        <dbReference type="RuleBase" id="RU004326"/>
    </source>
</evidence>
<evidence type="ECO:0000313" key="13">
    <source>
        <dbReference type="Proteomes" id="UP001595722"/>
    </source>
</evidence>
<dbReference type="Pfam" id="PF02879">
    <property type="entry name" value="PGM_PMM_II"/>
    <property type="match status" value="1"/>
</dbReference>
<comment type="caution">
    <text evidence="12">The sequence shown here is derived from an EMBL/GenBank/DDBJ whole genome shotgun (WGS) entry which is preliminary data.</text>
</comment>
<evidence type="ECO:0000256" key="6">
    <source>
        <dbReference type="ARBA" id="ARBA00023235"/>
    </source>
</evidence>
<dbReference type="Proteomes" id="UP001595722">
    <property type="component" value="Unassembled WGS sequence"/>
</dbReference>
<protein>
    <submittedName>
        <fullName evidence="12">Phosphoglucomutase, alpha-D-glucose phosphate-specific</fullName>
        <ecNumber evidence="12">5.4.2.2</ecNumber>
    </submittedName>
</protein>
<dbReference type="Gene3D" id="3.40.120.10">
    <property type="entry name" value="Alpha-D-Glucose-1,6-Bisphosphate, subunit A, domain 3"/>
    <property type="match status" value="3"/>
</dbReference>
<evidence type="ECO:0000313" key="12">
    <source>
        <dbReference type="EMBL" id="MFC3679576.1"/>
    </source>
</evidence>
<keyword evidence="3" id="KW-0597">Phosphoprotein</keyword>
<dbReference type="Pfam" id="PF00408">
    <property type="entry name" value="PGM_PMM_IV"/>
    <property type="match status" value="1"/>
</dbReference>
<dbReference type="EC" id="5.4.2.2" evidence="12"/>
<keyword evidence="6 12" id="KW-0413">Isomerase</keyword>
<dbReference type="InterPro" id="IPR036900">
    <property type="entry name" value="A-D-PHexomutase_C_sf"/>
</dbReference>
<evidence type="ECO:0000256" key="2">
    <source>
        <dbReference type="ARBA" id="ARBA00010231"/>
    </source>
</evidence>
<keyword evidence="13" id="KW-1185">Reference proteome</keyword>
<organism evidence="12 13">
    <name type="scientific">Bacterioplanoides pacificum</name>
    <dbReference type="NCBI Taxonomy" id="1171596"/>
    <lineage>
        <taxon>Bacteria</taxon>
        <taxon>Pseudomonadati</taxon>
        <taxon>Pseudomonadota</taxon>
        <taxon>Gammaproteobacteria</taxon>
        <taxon>Oceanospirillales</taxon>
        <taxon>Oceanospirillaceae</taxon>
        <taxon>Bacterioplanoides</taxon>
    </lineage>
</organism>
<sequence length="536" mass="57019">MFDLDQCLAAFYSIQPDVNQASQRVAFGTSGHRGSSLAATFNEAHIVVIAKAVADYRQQQGIDGPLFLGRDTHALSQPAWEVCLQVLAAAGVDVRIANDNNVTATPLVSRAILMANATNGKTEQNSHQADGIIITPSHNPPEDGGIKYNTPDGGPAAAEVTGWIEQRANQYLQQGWQHIARLPLGVAEAKAEAYDYIGQYIAGLAEVVDMQAIAESGLTLAADPMGGTALPVWQALAQQLPAGQLTVVNNQLDPAFAFMPPDHDGRIRMDCSSPQAMANLLTVREQYDLALANDPDADRHGIVDATGLMNPNHFLCVCVDYCLTHRPQWRAQLKIGKTLVTSSMMDAVVAGNQRQLYEVPVGFKWFVPGLCEGWLAFGGEESAGASLLTQAGEPWSTDKDGIVLCLLAAEIMAVTGKSPSQYYHELTQAYGEHYYRRIDAPATAEQKAAFKGLSAASVVAKELAGSAITAVYTEAPGNGASIGGIKVCTAQGWFAARPSGTEAIYKIYAESVVSEAHLQQLIAGAQALLTEVLAGA</sequence>
<keyword evidence="4 7" id="KW-0479">Metal-binding</keyword>
<name>A0ABV7VSR4_9GAMM</name>
<evidence type="ECO:0000259" key="11">
    <source>
        <dbReference type="Pfam" id="PF02880"/>
    </source>
</evidence>
<comment type="similarity">
    <text evidence="2 7">Belongs to the phosphohexose mutase family.</text>
</comment>
<dbReference type="PANTHER" id="PTHR45745:SF1">
    <property type="entry name" value="PHOSPHOGLUCOMUTASE 2B-RELATED"/>
    <property type="match status" value="1"/>
</dbReference>
<dbReference type="PROSITE" id="PS00710">
    <property type="entry name" value="PGM_PMM"/>
    <property type="match status" value="1"/>
</dbReference>
<dbReference type="Gene3D" id="3.30.310.50">
    <property type="entry name" value="Alpha-D-phosphohexomutase, C-terminal domain"/>
    <property type="match status" value="1"/>
</dbReference>